<gene>
    <name evidence="4" type="ORF">Cni_G21894</name>
</gene>
<dbReference type="GO" id="GO:0001763">
    <property type="term" value="P:morphogenesis of a branching structure"/>
    <property type="evidence" value="ECO:0007669"/>
    <property type="project" value="InterPro"/>
</dbReference>
<keyword evidence="5" id="KW-1185">Reference proteome</keyword>
<protein>
    <recommendedName>
        <fullName evidence="3">Protein TILLER ANGLE CONTROL 1</fullName>
    </recommendedName>
</protein>
<evidence type="ECO:0000313" key="4">
    <source>
        <dbReference type="EMBL" id="WOL13125.1"/>
    </source>
</evidence>
<dbReference type="InterPro" id="IPR044989">
    <property type="entry name" value="TAC1"/>
</dbReference>
<organism evidence="4 5">
    <name type="scientific">Canna indica</name>
    <name type="common">Indian-shot</name>
    <dbReference type="NCBI Taxonomy" id="4628"/>
    <lineage>
        <taxon>Eukaryota</taxon>
        <taxon>Viridiplantae</taxon>
        <taxon>Streptophyta</taxon>
        <taxon>Embryophyta</taxon>
        <taxon>Tracheophyta</taxon>
        <taxon>Spermatophyta</taxon>
        <taxon>Magnoliopsida</taxon>
        <taxon>Liliopsida</taxon>
        <taxon>Zingiberales</taxon>
        <taxon>Cannaceae</taxon>
        <taxon>Canna</taxon>
    </lineage>
</organism>
<comment type="similarity">
    <text evidence="2">Belongs to the TAC family.</text>
</comment>
<dbReference type="Proteomes" id="UP001327560">
    <property type="component" value="Chromosome 7"/>
</dbReference>
<dbReference type="PANTHER" id="PTHR38366">
    <property type="entry name" value="NAD-DEPENDENT PROTEIN DEACETYLASE HST1-LIKE PROTEIN"/>
    <property type="match status" value="1"/>
</dbReference>
<name>A0AAQ3QM56_9LILI</name>
<dbReference type="PANTHER" id="PTHR38366:SF1">
    <property type="entry name" value="PROTEIN TILLER ANGLE CONTROL 1"/>
    <property type="match status" value="1"/>
</dbReference>
<keyword evidence="1" id="KW-0341">Growth regulation</keyword>
<sequence>MYASLNGIISVNLDAFAEGDKETRAAAESTDTEALLLHDMLNEILTLGTLGHHHPLISQAYSDSEEYFYEEEEEIDAALYVAAREPDESFKIKLTAEEERRLMGVGQLISGRLTKKKKKIHPEMEAYKGRNKQDKPLMAAGDQSCIFLY</sequence>
<evidence type="ECO:0000313" key="5">
    <source>
        <dbReference type="Proteomes" id="UP001327560"/>
    </source>
</evidence>
<evidence type="ECO:0000256" key="2">
    <source>
        <dbReference type="ARBA" id="ARBA00025796"/>
    </source>
</evidence>
<evidence type="ECO:0000256" key="3">
    <source>
        <dbReference type="ARBA" id="ARBA00026138"/>
    </source>
</evidence>
<dbReference type="EMBL" id="CP136896">
    <property type="protein sequence ID" value="WOL13125.1"/>
    <property type="molecule type" value="Genomic_DNA"/>
</dbReference>
<reference evidence="4 5" key="1">
    <citation type="submission" date="2023-10" db="EMBL/GenBank/DDBJ databases">
        <title>Chromosome-scale genome assembly provides insights into flower coloration mechanisms of Canna indica.</title>
        <authorList>
            <person name="Li C."/>
        </authorList>
    </citation>
    <scope>NUCLEOTIDE SEQUENCE [LARGE SCALE GENOMIC DNA]</scope>
    <source>
        <tissue evidence="4">Flower</tissue>
    </source>
</reference>
<dbReference type="AlphaFoldDB" id="A0AAQ3QM56"/>
<accession>A0AAQ3QM56</accession>
<proteinExistence type="inferred from homology"/>
<evidence type="ECO:0000256" key="1">
    <source>
        <dbReference type="ARBA" id="ARBA00022604"/>
    </source>
</evidence>